<reference evidence="4" key="1">
    <citation type="submission" date="2016-10" db="EMBL/GenBank/DDBJ databases">
        <authorList>
            <person name="Benchimol M."/>
            <person name="Almeida L.G."/>
            <person name="Vasconcelos A.T."/>
            <person name="Perreira-Neves A."/>
            <person name="Rosa I.A."/>
            <person name="Tasca T."/>
            <person name="Bogo M.R."/>
            <person name="de Souza W."/>
        </authorList>
    </citation>
    <scope>NUCLEOTIDE SEQUENCE [LARGE SCALE GENOMIC DNA]</scope>
    <source>
        <strain evidence="4">K</strain>
    </source>
</reference>
<dbReference type="InterPro" id="IPR029052">
    <property type="entry name" value="Metallo-depent_PP-like"/>
</dbReference>
<organism evidence="4 5">
    <name type="scientific">Tritrichomonas foetus</name>
    <dbReference type="NCBI Taxonomy" id="1144522"/>
    <lineage>
        <taxon>Eukaryota</taxon>
        <taxon>Metamonada</taxon>
        <taxon>Parabasalia</taxon>
        <taxon>Tritrichomonadida</taxon>
        <taxon>Tritrichomonadidae</taxon>
        <taxon>Tritrichomonas</taxon>
    </lineage>
</organism>
<accession>A0A1J4KMA9</accession>
<dbReference type="InterPro" id="IPR006186">
    <property type="entry name" value="Ser/Thr-sp_prot-phosphatase"/>
</dbReference>
<dbReference type="SMART" id="SM00156">
    <property type="entry name" value="PP2Ac"/>
    <property type="match status" value="1"/>
</dbReference>
<evidence type="ECO:0000259" key="3">
    <source>
        <dbReference type="PROSITE" id="PS00125"/>
    </source>
</evidence>
<dbReference type="GeneID" id="94834454"/>
<gene>
    <name evidence="4" type="ORF">TRFO_17723</name>
</gene>
<dbReference type="GO" id="GO:0004722">
    <property type="term" value="F:protein serine/threonine phosphatase activity"/>
    <property type="evidence" value="ECO:0007669"/>
    <property type="project" value="UniProtKB-EC"/>
</dbReference>
<sequence length="487" mass="55656">MCETVFCKTTDNNVSQKTVFILLKSENNIEKVSGKIKFHKNNFEMSSDQYRSILTCFCTMIATDLNDYSNKDKKMRLPILPMSMLKELLEETKRIFKEEKVFLQVRAPVVVVGDIHGHILDLLRIIKEYHLPPNQRYLFLGDFVDRGHFSLETVILVLVLKVLFPSDVYLIRGNHEFSEVCDHSSFQSEIINIYNDESLLQLFMDTFSYMPLAASVDDYALCLHGGIGESLVFTSQFNDLERPIIDFQNPLVTETLWSDPTNESGVDYKESPRGMGNLFGQKPLTYCLERNGFRYLVRGHQCVPNGCESSINHRVMTVFSASNYCGVEENKSGVLILLPGENYETATFPPFKNIIRNEASFVPLDIYHSSPRKHVAGASNRQAPNSDRKLFDRRLSVGGNENAVRSMKEVPRFSGMSSFPVAPPKSAREMPNRFRRYNRDDEPGTARSHGGIRSVRKLQSPTVVKPIDIQRNRRVSMPNIRYRPDIP</sequence>
<dbReference type="OrthoDB" id="10267127at2759"/>
<evidence type="ECO:0000313" key="5">
    <source>
        <dbReference type="Proteomes" id="UP000179807"/>
    </source>
</evidence>
<protein>
    <recommendedName>
        <fullName evidence="1">Serine/threonine-protein phosphatase</fullName>
        <ecNumber evidence="1">3.1.3.16</ecNumber>
    </recommendedName>
</protein>
<comment type="catalytic activity">
    <reaction evidence="1">
        <text>O-phospho-L-threonyl-[protein] + H2O = L-threonyl-[protein] + phosphate</text>
        <dbReference type="Rhea" id="RHEA:47004"/>
        <dbReference type="Rhea" id="RHEA-COMP:11060"/>
        <dbReference type="Rhea" id="RHEA-COMP:11605"/>
        <dbReference type="ChEBI" id="CHEBI:15377"/>
        <dbReference type="ChEBI" id="CHEBI:30013"/>
        <dbReference type="ChEBI" id="CHEBI:43474"/>
        <dbReference type="ChEBI" id="CHEBI:61977"/>
        <dbReference type="EC" id="3.1.3.16"/>
    </reaction>
</comment>
<dbReference type="VEuPathDB" id="TrichDB:TRFO_17723"/>
<dbReference type="EMBL" id="MLAK01000563">
    <property type="protein sequence ID" value="OHT12447.1"/>
    <property type="molecule type" value="Genomic_DNA"/>
</dbReference>
<dbReference type="RefSeq" id="XP_068365583.1">
    <property type="nucleotide sequence ID" value="XM_068499750.1"/>
</dbReference>
<evidence type="ECO:0000256" key="2">
    <source>
        <dbReference type="SAM" id="MobiDB-lite"/>
    </source>
</evidence>
<dbReference type="CDD" id="cd00144">
    <property type="entry name" value="MPP_PPP_family"/>
    <property type="match status" value="1"/>
</dbReference>
<dbReference type="Proteomes" id="UP000179807">
    <property type="component" value="Unassembled WGS sequence"/>
</dbReference>
<keyword evidence="5" id="KW-1185">Reference proteome</keyword>
<dbReference type="InterPro" id="IPR004843">
    <property type="entry name" value="Calcineurin-like_PHP"/>
</dbReference>
<dbReference type="PANTHER" id="PTHR11668">
    <property type="entry name" value="SERINE/THREONINE PROTEIN PHOSPHATASE"/>
    <property type="match status" value="1"/>
</dbReference>
<proteinExistence type="inferred from homology"/>
<comment type="caution">
    <text evidence="4">The sequence shown here is derived from an EMBL/GenBank/DDBJ whole genome shotgun (WGS) entry which is preliminary data.</text>
</comment>
<dbReference type="GO" id="GO:0005634">
    <property type="term" value="C:nucleus"/>
    <property type="evidence" value="ECO:0007669"/>
    <property type="project" value="TreeGrafter"/>
</dbReference>
<comment type="similarity">
    <text evidence="1">Belongs to the PPP phosphatase family.</text>
</comment>
<dbReference type="GO" id="GO:0005737">
    <property type="term" value="C:cytoplasm"/>
    <property type="evidence" value="ECO:0007669"/>
    <property type="project" value="TreeGrafter"/>
</dbReference>
<dbReference type="PANTHER" id="PTHR11668:SF494">
    <property type="entry name" value="PROTEIN PHOSPHATASE, PUTATIVE-RELATED"/>
    <property type="match status" value="1"/>
</dbReference>
<dbReference type="InterPro" id="IPR050341">
    <property type="entry name" value="PP1_catalytic_subunit"/>
</dbReference>
<dbReference type="AlphaFoldDB" id="A0A1J4KMA9"/>
<dbReference type="Gene3D" id="3.60.21.10">
    <property type="match status" value="1"/>
</dbReference>
<feature type="compositionally biased region" description="Basic and acidic residues" evidence="2">
    <location>
        <begin position="426"/>
        <end position="444"/>
    </location>
</feature>
<keyword evidence="1" id="KW-0378">Hydrolase</keyword>
<name>A0A1J4KMA9_9EUKA</name>
<dbReference type="PRINTS" id="PR00114">
    <property type="entry name" value="STPHPHTASE"/>
</dbReference>
<dbReference type="SUPFAM" id="SSF56300">
    <property type="entry name" value="Metallo-dependent phosphatases"/>
    <property type="match status" value="1"/>
</dbReference>
<dbReference type="EC" id="3.1.3.16" evidence="1"/>
<dbReference type="PROSITE" id="PS00125">
    <property type="entry name" value="SER_THR_PHOSPHATASE"/>
    <property type="match status" value="1"/>
</dbReference>
<feature type="domain" description="Serine/threonine specific protein phosphatases" evidence="3">
    <location>
        <begin position="171"/>
        <end position="176"/>
    </location>
</feature>
<evidence type="ECO:0000256" key="1">
    <source>
        <dbReference type="RuleBase" id="RU004273"/>
    </source>
</evidence>
<feature type="region of interest" description="Disordered" evidence="2">
    <location>
        <begin position="414"/>
        <end position="459"/>
    </location>
</feature>
<dbReference type="Pfam" id="PF00149">
    <property type="entry name" value="Metallophos"/>
    <property type="match status" value="1"/>
</dbReference>
<evidence type="ECO:0000313" key="4">
    <source>
        <dbReference type="EMBL" id="OHT12447.1"/>
    </source>
</evidence>